<evidence type="ECO:0000256" key="9">
    <source>
        <dbReference type="ARBA" id="ARBA00022824"/>
    </source>
</evidence>
<accession>E4ZSI8</accession>
<keyword evidence="9 12" id="KW-0256">Endoplasmic reticulum</keyword>
<feature type="transmembrane region" description="Helical" evidence="12">
    <location>
        <begin position="119"/>
        <end position="143"/>
    </location>
</feature>
<protein>
    <recommendedName>
        <fullName evidence="4 12">GPI mannosyltransferase 2</fullName>
        <ecNumber evidence="12">2.4.1.-</ecNumber>
    </recommendedName>
</protein>
<dbReference type="AlphaFoldDB" id="E4ZSI8"/>
<dbReference type="EMBL" id="FP929122">
    <property type="protein sequence ID" value="CBX94368.1"/>
    <property type="molecule type" value="Genomic_DNA"/>
</dbReference>
<evidence type="ECO:0000256" key="12">
    <source>
        <dbReference type="RuleBase" id="RU363112"/>
    </source>
</evidence>
<dbReference type="GO" id="GO:0005789">
    <property type="term" value="C:endoplasmic reticulum membrane"/>
    <property type="evidence" value="ECO:0007669"/>
    <property type="project" value="UniProtKB-SubCell"/>
</dbReference>
<keyword evidence="15" id="KW-1185">Reference proteome</keyword>
<evidence type="ECO:0000256" key="4">
    <source>
        <dbReference type="ARBA" id="ARBA00013795"/>
    </source>
</evidence>
<dbReference type="UniPathway" id="UPA00196"/>
<comment type="pathway">
    <text evidence="2 12">Glycolipid biosynthesis; glycosylphosphatidylinositol-anchor biosynthesis.</text>
</comment>
<dbReference type="OMA" id="CEWTLPS"/>
<evidence type="ECO:0000256" key="1">
    <source>
        <dbReference type="ARBA" id="ARBA00004477"/>
    </source>
</evidence>
<evidence type="ECO:0000313" key="15">
    <source>
        <dbReference type="Proteomes" id="UP000002668"/>
    </source>
</evidence>
<dbReference type="GO" id="GO:0000009">
    <property type="term" value="F:alpha-1,6-mannosyltransferase activity"/>
    <property type="evidence" value="ECO:0007669"/>
    <property type="project" value="InterPro"/>
</dbReference>
<dbReference type="STRING" id="985895.E4ZSI8"/>
<reference evidence="15" key="1">
    <citation type="journal article" date="2011" name="Nat. Commun.">
        <title>Effector diversification within compartments of the Leptosphaeria maculans genome affected by Repeat-Induced Point mutations.</title>
        <authorList>
            <person name="Rouxel T."/>
            <person name="Grandaubert J."/>
            <person name="Hane J.K."/>
            <person name="Hoede C."/>
            <person name="van de Wouw A.P."/>
            <person name="Couloux A."/>
            <person name="Dominguez V."/>
            <person name="Anthouard V."/>
            <person name="Bally P."/>
            <person name="Bourras S."/>
            <person name="Cozijnsen A.J."/>
            <person name="Ciuffetti L.M."/>
            <person name="Degrave A."/>
            <person name="Dilmaghani A."/>
            <person name="Duret L."/>
            <person name="Fudal I."/>
            <person name="Goodwin S.B."/>
            <person name="Gout L."/>
            <person name="Glaser N."/>
            <person name="Linglin J."/>
            <person name="Kema G.H.J."/>
            <person name="Lapalu N."/>
            <person name="Lawrence C.B."/>
            <person name="May K."/>
            <person name="Meyer M."/>
            <person name="Ollivier B."/>
            <person name="Poulain J."/>
            <person name="Schoch C.L."/>
            <person name="Simon A."/>
            <person name="Spatafora J.W."/>
            <person name="Stachowiak A."/>
            <person name="Turgeon B.G."/>
            <person name="Tyler B.M."/>
            <person name="Vincent D."/>
            <person name="Weissenbach J."/>
            <person name="Amselem J."/>
            <person name="Quesneville H."/>
            <person name="Oliver R.P."/>
            <person name="Wincker P."/>
            <person name="Balesdent M.-H."/>
            <person name="Howlett B.J."/>
        </authorList>
    </citation>
    <scope>NUCLEOTIDE SEQUENCE [LARGE SCALE GENOMIC DNA]</scope>
    <source>
        <strain evidence="15">JN3 / isolate v23.1.3 / race Av1-4-5-6-7-8</strain>
    </source>
</reference>
<evidence type="ECO:0000256" key="7">
    <source>
        <dbReference type="ARBA" id="ARBA00022679"/>
    </source>
</evidence>
<feature type="signal peptide" evidence="13">
    <location>
        <begin position="1"/>
        <end position="31"/>
    </location>
</feature>
<dbReference type="EC" id="2.4.1.-" evidence="12"/>
<evidence type="ECO:0000256" key="2">
    <source>
        <dbReference type="ARBA" id="ARBA00004687"/>
    </source>
</evidence>
<comment type="caution">
    <text evidence="12">Lacks conserved residue(s) required for the propagation of feature annotation.</text>
</comment>
<keyword evidence="6 12" id="KW-0328">Glycosyltransferase</keyword>
<feature type="chain" id="PRO_5003194868" description="GPI mannosyltransferase 2" evidence="13">
    <location>
        <begin position="32"/>
        <end position="462"/>
    </location>
</feature>
<keyword evidence="8 12" id="KW-0812">Transmembrane</keyword>
<dbReference type="VEuPathDB" id="FungiDB:LEMA_P121320.1"/>
<dbReference type="InParanoid" id="E4ZSI8"/>
<comment type="similarity">
    <text evidence="3 12">Belongs to the PIGV family.</text>
</comment>
<evidence type="ECO:0000313" key="14">
    <source>
        <dbReference type="EMBL" id="CBX94368.1"/>
    </source>
</evidence>
<feature type="transmembrane region" description="Helical" evidence="12">
    <location>
        <begin position="217"/>
        <end position="238"/>
    </location>
</feature>
<evidence type="ECO:0000256" key="10">
    <source>
        <dbReference type="ARBA" id="ARBA00022989"/>
    </source>
</evidence>
<dbReference type="GO" id="GO:0004376">
    <property type="term" value="F:GPI mannosyltransferase activity"/>
    <property type="evidence" value="ECO:0007669"/>
    <property type="project" value="InterPro"/>
</dbReference>
<dbReference type="OrthoDB" id="10252502at2759"/>
<comment type="subcellular location">
    <subcellularLocation>
        <location evidence="1 12">Endoplasmic reticulum membrane</location>
        <topology evidence="1 12">Multi-pass membrane protein</topology>
    </subcellularLocation>
</comment>
<evidence type="ECO:0000256" key="6">
    <source>
        <dbReference type="ARBA" id="ARBA00022676"/>
    </source>
</evidence>
<keyword evidence="10 12" id="KW-1133">Transmembrane helix</keyword>
<keyword evidence="13" id="KW-0732">Signal</keyword>
<dbReference type="Pfam" id="PF04188">
    <property type="entry name" value="Mannosyl_trans2"/>
    <property type="match status" value="1"/>
</dbReference>
<proteinExistence type="inferred from homology"/>
<dbReference type="CAZy" id="GT76">
    <property type="family name" value="Glycosyltransferase Family 76"/>
</dbReference>
<evidence type="ECO:0000256" key="5">
    <source>
        <dbReference type="ARBA" id="ARBA00022502"/>
    </source>
</evidence>
<dbReference type="PANTHER" id="PTHR12468">
    <property type="entry name" value="GPI MANNOSYLTRANSFERASE 2"/>
    <property type="match status" value="1"/>
</dbReference>
<evidence type="ECO:0000256" key="13">
    <source>
        <dbReference type="SAM" id="SignalP"/>
    </source>
</evidence>
<keyword evidence="5 12" id="KW-0337">GPI-anchor biosynthesis</keyword>
<evidence type="ECO:0000256" key="8">
    <source>
        <dbReference type="ARBA" id="ARBA00022692"/>
    </source>
</evidence>
<gene>
    <name evidence="14" type="ORF">LEMA_P121320.1</name>
</gene>
<dbReference type="PANTHER" id="PTHR12468:SF2">
    <property type="entry name" value="GPI MANNOSYLTRANSFERASE 2"/>
    <property type="match status" value="1"/>
</dbReference>
<feature type="transmembrane region" description="Helical" evidence="12">
    <location>
        <begin position="155"/>
        <end position="177"/>
    </location>
</feature>
<evidence type="ECO:0000256" key="3">
    <source>
        <dbReference type="ARBA" id="ARBA00008698"/>
    </source>
</evidence>
<dbReference type="FunCoup" id="E4ZSI8">
    <property type="interactions" value="272"/>
</dbReference>
<feature type="transmembrane region" description="Helical" evidence="12">
    <location>
        <begin position="321"/>
        <end position="341"/>
    </location>
</feature>
<keyword evidence="7 12" id="KW-0808">Transferase</keyword>
<comment type="function">
    <text evidence="12">Mannosyltransferase involved in glycosylphosphatidylinositol-anchor biosynthesis.</text>
</comment>
<keyword evidence="11 12" id="KW-0472">Membrane</keyword>
<name>E4ZSI8_LEPMJ</name>
<organism evidence="15">
    <name type="scientific">Leptosphaeria maculans (strain JN3 / isolate v23.1.3 / race Av1-4-5-6-7-8)</name>
    <name type="common">Blackleg fungus</name>
    <name type="synonym">Phoma lingam</name>
    <dbReference type="NCBI Taxonomy" id="985895"/>
    <lineage>
        <taxon>Eukaryota</taxon>
        <taxon>Fungi</taxon>
        <taxon>Dikarya</taxon>
        <taxon>Ascomycota</taxon>
        <taxon>Pezizomycotina</taxon>
        <taxon>Dothideomycetes</taxon>
        <taxon>Pleosporomycetidae</taxon>
        <taxon>Pleosporales</taxon>
        <taxon>Pleosporineae</taxon>
        <taxon>Leptosphaeriaceae</taxon>
        <taxon>Plenodomus</taxon>
        <taxon>Plenodomus lingam/Leptosphaeria maculans species complex</taxon>
    </lineage>
</organism>
<dbReference type="InterPro" id="IPR007315">
    <property type="entry name" value="PIG-V/Gpi18"/>
</dbReference>
<feature type="transmembrane region" description="Helical" evidence="12">
    <location>
        <begin position="259"/>
        <end position="280"/>
    </location>
</feature>
<dbReference type="Proteomes" id="UP000002668">
    <property type="component" value="Genome"/>
</dbReference>
<dbReference type="GO" id="GO:0006506">
    <property type="term" value="P:GPI anchor biosynthetic process"/>
    <property type="evidence" value="ECO:0007669"/>
    <property type="project" value="UniProtKB-UniPathway"/>
</dbReference>
<evidence type="ECO:0000256" key="11">
    <source>
        <dbReference type="ARBA" id="ARBA00023136"/>
    </source>
</evidence>
<dbReference type="eggNOG" id="KOG2647">
    <property type="taxonomic scope" value="Eukaryota"/>
</dbReference>
<dbReference type="HOGENOM" id="CLU_029048_0_0_1"/>
<dbReference type="GO" id="GO:0031501">
    <property type="term" value="C:mannosyltransferase complex"/>
    <property type="evidence" value="ECO:0007669"/>
    <property type="project" value="TreeGrafter"/>
</dbReference>
<sequence>MTSTGLGPSAGHYRRLVGFFCLWKALLLGLAAFCPGPGYDTSAYILFDSSTTRHLNLANLSHADQLVLNLFRWDALYFVDAADHGQVHEQQWAFSWAYSHLLRVVGQSFPGAVECPLQYYIVAGIIVSNVCHLLSVLVLYRLLALVLDSLQRRRVAFVASVLHILTPASLFMSAPYAESLFSLLNFTGMLCYVQSKLAAKCGHASFLEDVYKLSSGLLFASATLMRSNGLLSGLILLYDVGRYIPLFLPIRLNYHNMRSILVTCVAGMIIICGFLGPQYVAYREFCGREGSSGRREWCDKSIPSIYSWVQSHYWNVGFFRYWTASNLPLFVLAAPMLWLLIQSSVNILHTSFEQQPLRTRGSTVNCDPTRMDSACAVVTVPELALPQLVLAIAAVTSFHVQIVNRIASGYPIWYITIAEMLTHGRRVTPNQKTFLKGQGVVRGMIMYTLVQGMLYANFLPPA</sequence>